<evidence type="ECO:0000256" key="8">
    <source>
        <dbReference type="ARBA" id="ARBA00023242"/>
    </source>
</evidence>
<sequence>MLEVFSLGGLQPPKVPPPPFGCAPVLGYSFGNSSSLRFSFGDSLIKKLLLEKGTSLPAARLNKHPSRALLRHILQQVYNQAVIEPDRLNQYEPFSPEVYGETSYDLVCQMIDQIEITKDDVFVDLGSGVGQVVLQMAAATPCKICLGVEKAEVPSKYAE</sequence>
<dbReference type="InterPro" id="IPR029063">
    <property type="entry name" value="SAM-dependent_MTases_sf"/>
</dbReference>
<evidence type="ECO:0000256" key="6">
    <source>
        <dbReference type="ARBA" id="ARBA00022691"/>
    </source>
</evidence>
<keyword evidence="7 11" id="KW-0156">Chromatin regulator</keyword>
<evidence type="ECO:0000256" key="2">
    <source>
        <dbReference type="ARBA" id="ARBA00012190"/>
    </source>
</evidence>
<dbReference type="SUPFAM" id="SSF53335">
    <property type="entry name" value="S-adenosyl-L-methionine-dependent methyltransferases"/>
    <property type="match status" value="1"/>
</dbReference>
<keyword evidence="14" id="KW-1185">Reference proteome</keyword>
<evidence type="ECO:0000256" key="5">
    <source>
        <dbReference type="ARBA" id="ARBA00022679"/>
    </source>
</evidence>
<dbReference type="Gene3D" id="3.40.50.150">
    <property type="entry name" value="Vaccinia Virus protein VP39"/>
    <property type="match status" value="1"/>
</dbReference>
<keyword evidence="6 11" id="KW-0949">S-adenosyl-L-methionine</keyword>
<evidence type="ECO:0000256" key="4">
    <source>
        <dbReference type="ARBA" id="ARBA00022603"/>
    </source>
</evidence>
<protein>
    <recommendedName>
        <fullName evidence="3 11">Histone-lysine N-methyltransferase, H3 lysine-79 specific</fullName>
        <ecNumber evidence="2 11">2.1.1.360</ecNumber>
    </recommendedName>
    <alternativeName>
        <fullName evidence="9 11">Histone H3-K79 methyltransferase</fullName>
    </alternativeName>
</protein>
<comment type="similarity">
    <text evidence="11">Belongs to the class I-like SAM-binding methyltransferase superfamily. DOT1 family.</text>
</comment>
<evidence type="ECO:0000256" key="1">
    <source>
        <dbReference type="ARBA" id="ARBA00004123"/>
    </source>
</evidence>
<evidence type="ECO:0000313" key="14">
    <source>
        <dbReference type="Proteomes" id="UP001153148"/>
    </source>
</evidence>
<dbReference type="PANTHER" id="PTHR21451:SF0">
    <property type="entry name" value="HISTONE-LYSINE N-METHYLTRANSFERASE, H3 LYSINE-79 SPECIFIC"/>
    <property type="match status" value="1"/>
</dbReference>
<dbReference type="PROSITE" id="PS51569">
    <property type="entry name" value="DOT1"/>
    <property type="match status" value="1"/>
</dbReference>
<feature type="domain" description="DOT1" evidence="12">
    <location>
        <begin position="1"/>
        <end position="159"/>
    </location>
</feature>
<comment type="subcellular location">
    <subcellularLocation>
        <location evidence="1 11">Nucleus</location>
    </subcellularLocation>
</comment>
<feature type="non-terminal residue" evidence="13">
    <location>
        <position position="159"/>
    </location>
</feature>
<comment type="miscellaneous">
    <text evidence="11">In contrast to other lysine histone methyltransferases, it does not contain a SET domain, suggesting the existence of another mechanism for methylation of lysine residues of histones.</text>
</comment>
<evidence type="ECO:0000256" key="9">
    <source>
        <dbReference type="ARBA" id="ARBA00029821"/>
    </source>
</evidence>
<evidence type="ECO:0000259" key="12">
    <source>
        <dbReference type="PROSITE" id="PS51569"/>
    </source>
</evidence>
<organism evidence="13 14">
    <name type="scientific">Timema podura</name>
    <name type="common">Walking stick</name>
    <dbReference type="NCBI Taxonomy" id="61482"/>
    <lineage>
        <taxon>Eukaryota</taxon>
        <taxon>Metazoa</taxon>
        <taxon>Ecdysozoa</taxon>
        <taxon>Arthropoda</taxon>
        <taxon>Hexapoda</taxon>
        <taxon>Insecta</taxon>
        <taxon>Pterygota</taxon>
        <taxon>Neoptera</taxon>
        <taxon>Polyneoptera</taxon>
        <taxon>Phasmatodea</taxon>
        <taxon>Timematodea</taxon>
        <taxon>Timematoidea</taxon>
        <taxon>Timematidae</taxon>
        <taxon>Timema</taxon>
    </lineage>
</organism>
<accession>A0ABN7PIU6</accession>
<evidence type="ECO:0000256" key="3">
    <source>
        <dbReference type="ARBA" id="ARBA00020987"/>
    </source>
</evidence>
<proteinExistence type="inferred from homology"/>
<comment type="caution">
    <text evidence="13">The sequence shown here is derived from an EMBL/GenBank/DDBJ whole genome shotgun (WGS) entry which is preliminary data.</text>
</comment>
<dbReference type="Gene3D" id="1.10.260.60">
    <property type="match status" value="1"/>
</dbReference>
<comment type="function">
    <text evidence="11">Histone methyltransferase that specifically trimethylates histone H3 to form H3K79me3. This methylation is required for telomere silencing and for the pachytene checkpoint during the meiotic cell cycle by allowing the recruitment of RAD9 to double strand breaks. Nucleosomes are preferred as substrate compared to free histone.</text>
</comment>
<name>A0ABN7PIU6_TIMPD</name>
<dbReference type="InterPro" id="IPR030445">
    <property type="entry name" value="H3-K79_meTrfase"/>
</dbReference>
<comment type="catalytic activity">
    <reaction evidence="10 11">
        <text>L-lysyl(79)-[histone H3] + 3 S-adenosyl-L-methionine = N(6),N(6),N(6)-trimethyl-L-lysyl(79)-[histone H3] + 3 S-adenosyl-L-homocysteine + 3 H(+)</text>
        <dbReference type="Rhea" id="RHEA:60328"/>
        <dbReference type="Rhea" id="RHEA-COMP:15549"/>
        <dbReference type="Rhea" id="RHEA-COMP:15552"/>
        <dbReference type="ChEBI" id="CHEBI:15378"/>
        <dbReference type="ChEBI" id="CHEBI:29969"/>
        <dbReference type="ChEBI" id="CHEBI:57856"/>
        <dbReference type="ChEBI" id="CHEBI:59789"/>
        <dbReference type="ChEBI" id="CHEBI:61961"/>
        <dbReference type="EC" id="2.1.1.360"/>
    </reaction>
</comment>
<gene>
    <name evidence="13" type="ORF">TPAB3V08_LOCUS12295</name>
</gene>
<dbReference type="EMBL" id="CAJPIN010042237">
    <property type="protein sequence ID" value="CAG2065351.1"/>
    <property type="molecule type" value="Genomic_DNA"/>
</dbReference>
<dbReference type="EC" id="2.1.1.360" evidence="2 11"/>
<dbReference type="Pfam" id="PF08123">
    <property type="entry name" value="DOT1"/>
    <property type="match status" value="1"/>
</dbReference>
<dbReference type="Proteomes" id="UP001153148">
    <property type="component" value="Unassembled WGS sequence"/>
</dbReference>
<evidence type="ECO:0000256" key="7">
    <source>
        <dbReference type="ARBA" id="ARBA00022853"/>
    </source>
</evidence>
<evidence type="ECO:0000256" key="10">
    <source>
        <dbReference type="ARBA" id="ARBA00047770"/>
    </source>
</evidence>
<keyword evidence="8 11" id="KW-0539">Nucleus</keyword>
<evidence type="ECO:0000313" key="13">
    <source>
        <dbReference type="EMBL" id="CAG2065351.1"/>
    </source>
</evidence>
<reference evidence="13" key="1">
    <citation type="submission" date="2021-03" db="EMBL/GenBank/DDBJ databases">
        <authorList>
            <person name="Tran Van P."/>
        </authorList>
    </citation>
    <scope>NUCLEOTIDE SEQUENCE</scope>
</reference>
<keyword evidence="5 11" id="KW-0808">Transferase</keyword>
<keyword evidence="4 11" id="KW-0489">Methyltransferase</keyword>
<evidence type="ECO:0000256" key="11">
    <source>
        <dbReference type="RuleBase" id="RU271113"/>
    </source>
</evidence>
<dbReference type="InterPro" id="IPR025789">
    <property type="entry name" value="DOT1_dom"/>
</dbReference>
<dbReference type="PANTHER" id="PTHR21451">
    <property type="entry name" value="HISTONE H3 METHYLTRANSFERASE"/>
    <property type="match status" value="1"/>
</dbReference>